<dbReference type="PRINTS" id="PR00821">
    <property type="entry name" value="TAGLIPASE"/>
</dbReference>
<evidence type="ECO:0000256" key="4">
    <source>
        <dbReference type="ARBA" id="ARBA00023157"/>
    </source>
</evidence>
<organism evidence="7 8">
    <name type="scientific">Caerostris extrusa</name>
    <name type="common">Bark spider</name>
    <name type="synonym">Caerostris bankana</name>
    <dbReference type="NCBI Taxonomy" id="172846"/>
    <lineage>
        <taxon>Eukaryota</taxon>
        <taxon>Metazoa</taxon>
        <taxon>Ecdysozoa</taxon>
        <taxon>Arthropoda</taxon>
        <taxon>Chelicerata</taxon>
        <taxon>Arachnida</taxon>
        <taxon>Araneae</taxon>
        <taxon>Araneomorphae</taxon>
        <taxon>Entelegynae</taxon>
        <taxon>Araneoidea</taxon>
        <taxon>Araneidae</taxon>
        <taxon>Caerostris</taxon>
    </lineage>
</organism>
<dbReference type="EMBL" id="BPLR01001895">
    <property type="protein sequence ID" value="GIX67713.1"/>
    <property type="molecule type" value="Genomic_DNA"/>
</dbReference>
<keyword evidence="3" id="KW-0964">Secreted</keyword>
<dbReference type="InterPro" id="IPR000734">
    <property type="entry name" value="TAG_lipase"/>
</dbReference>
<name>A0AAV4M750_CAEEX</name>
<dbReference type="InterPro" id="IPR013818">
    <property type="entry name" value="Lipase"/>
</dbReference>
<evidence type="ECO:0000256" key="2">
    <source>
        <dbReference type="ARBA" id="ARBA00010701"/>
    </source>
</evidence>
<evidence type="ECO:0000313" key="7">
    <source>
        <dbReference type="EMBL" id="GIX67713.1"/>
    </source>
</evidence>
<keyword evidence="8" id="KW-1185">Reference proteome</keyword>
<evidence type="ECO:0000256" key="3">
    <source>
        <dbReference type="ARBA" id="ARBA00022525"/>
    </source>
</evidence>
<dbReference type="PANTHER" id="PTHR11610">
    <property type="entry name" value="LIPASE"/>
    <property type="match status" value="1"/>
</dbReference>
<protein>
    <submittedName>
        <fullName evidence="7">Inactive pancreatic lipase-related protein 1</fullName>
    </submittedName>
</protein>
<gene>
    <name evidence="7" type="primary">PNLIPRP1</name>
    <name evidence="7" type="ORF">CEXT_330591</name>
</gene>
<comment type="caution">
    <text evidence="7">The sequence shown here is derived from an EMBL/GenBank/DDBJ whole genome shotgun (WGS) entry which is preliminary data.</text>
</comment>
<reference evidence="7 8" key="1">
    <citation type="submission" date="2021-06" db="EMBL/GenBank/DDBJ databases">
        <title>Caerostris extrusa draft genome.</title>
        <authorList>
            <person name="Kono N."/>
            <person name="Arakawa K."/>
        </authorList>
    </citation>
    <scope>NUCLEOTIDE SEQUENCE [LARGE SCALE GENOMIC DNA]</scope>
</reference>
<dbReference type="PRINTS" id="PR00823">
    <property type="entry name" value="PANCLIPASE"/>
</dbReference>
<dbReference type="AlphaFoldDB" id="A0AAV4M750"/>
<evidence type="ECO:0000313" key="8">
    <source>
        <dbReference type="Proteomes" id="UP001054945"/>
    </source>
</evidence>
<evidence type="ECO:0000259" key="6">
    <source>
        <dbReference type="Pfam" id="PF00151"/>
    </source>
</evidence>
<dbReference type="InterPro" id="IPR029058">
    <property type="entry name" value="AB_hydrolase_fold"/>
</dbReference>
<dbReference type="Pfam" id="PF00151">
    <property type="entry name" value="Lipase"/>
    <property type="match status" value="1"/>
</dbReference>
<dbReference type="SUPFAM" id="SSF53474">
    <property type="entry name" value="alpha/beta-Hydrolases"/>
    <property type="match status" value="1"/>
</dbReference>
<dbReference type="GO" id="GO:0004806">
    <property type="term" value="F:triacylglycerol lipase activity"/>
    <property type="evidence" value="ECO:0007669"/>
    <property type="project" value="InterPro"/>
</dbReference>
<comment type="subcellular location">
    <subcellularLocation>
        <location evidence="1">Secreted</location>
    </subcellularLocation>
</comment>
<accession>A0AAV4M750</accession>
<dbReference type="Gene3D" id="3.40.50.1820">
    <property type="entry name" value="alpha/beta hydrolase"/>
    <property type="match status" value="1"/>
</dbReference>
<feature type="domain" description="Lipase" evidence="6">
    <location>
        <begin position="8"/>
        <end position="146"/>
    </location>
</feature>
<dbReference type="InterPro" id="IPR002331">
    <property type="entry name" value="Lipase_panc"/>
</dbReference>
<evidence type="ECO:0000256" key="1">
    <source>
        <dbReference type="ARBA" id="ARBA00004613"/>
    </source>
</evidence>
<comment type="similarity">
    <text evidence="2 5">Belongs to the AB hydrolase superfamily. Lipase family.</text>
</comment>
<dbReference type="GO" id="GO:0016042">
    <property type="term" value="P:lipid catabolic process"/>
    <property type="evidence" value="ECO:0007669"/>
    <property type="project" value="TreeGrafter"/>
</dbReference>
<evidence type="ECO:0000256" key="5">
    <source>
        <dbReference type="RuleBase" id="RU004262"/>
    </source>
</evidence>
<proteinExistence type="inferred from homology"/>
<dbReference type="Proteomes" id="UP001054945">
    <property type="component" value="Unassembled WGS sequence"/>
</dbReference>
<keyword evidence="4" id="KW-1015">Disulfide bond</keyword>
<dbReference type="GO" id="GO:0005615">
    <property type="term" value="C:extracellular space"/>
    <property type="evidence" value="ECO:0007669"/>
    <property type="project" value="TreeGrafter"/>
</dbReference>
<sequence length="174" mass="20014">MKADVGDEVCIKELGCFKLTKDFYHPQYRPCNVLPEPRSLINTRFVLFTRNNVHQGKFLNADNETSVRESGFNANHTTRIIIHGYQENPLHDAWVLIMMKEFLNQNDTNVIIVDWSKGSQAPYIQAVANARVVGAEIARMVNALKDVWAVDMKCDFERLSDFERRRVEGLKEIG</sequence>